<gene>
    <name evidence="3" type="ORF">LSCM1_04689</name>
</gene>
<dbReference type="PANTHER" id="PTHR10652:SF0">
    <property type="entry name" value="ADENYLYL CYCLASE-ASSOCIATED PROTEIN"/>
    <property type="match status" value="1"/>
</dbReference>
<comment type="caution">
    <text evidence="3">The sequence shown here is derived from an EMBL/GenBank/DDBJ whole genome shotgun (WGS) entry which is preliminary data.</text>
</comment>
<feature type="region of interest" description="Disordered" evidence="1">
    <location>
        <begin position="451"/>
        <end position="477"/>
    </location>
</feature>
<dbReference type="OrthoDB" id="1601at2759"/>
<dbReference type="GO" id="GO:0008179">
    <property type="term" value="F:adenylate cyclase binding"/>
    <property type="evidence" value="ECO:0007669"/>
    <property type="project" value="TreeGrafter"/>
</dbReference>
<dbReference type="SUPFAM" id="SSF101278">
    <property type="entry name" value="N-terminal domain of adenylylcyclase associated protein, CAP"/>
    <property type="match status" value="1"/>
</dbReference>
<evidence type="ECO:0000256" key="1">
    <source>
        <dbReference type="SAM" id="MobiDB-lite"/>
    </source>
</evidence>
<dbReference type="KEGG" id="lmat:92514697"/>
<dbReference type="Proteomes" id="UP000673552">
    <property type="component" value="Chromosome 21"/>
</dbReference>
<dbReference type="GO" id="GO:0003779">
    <property type="term" value="F:actin binding"/>
    <property type="evidence" value="ECO:0007669"/>
    <property type="project" value="InterPro"/>
</dbReference>
<organism evidence="3 4">
    <name type="scientific">Leishmania martiniquensis</name>
    <dbReference type="NCBI Taxonomy" id="1580590"/>
    <lineage>
        <taxon>Eukaryota</taxon>
        <taxon>Discoba</taxon>
        <taxon>Euglenozoa</taxon>
        <taxon>Kinetoplastea</taxon>
        <taxon>Metakinetoplastina</taxon>
        <taxon>Trypanosomatida</taxon>
        <taxon>Trypanosomatidae</taxon>
        <taxon>Leishmaniinae</taxon>
        <taxon>Leishmania</taxon>
    </lineage>
</organism>
<dbReference type="RefSeq" id="XP_067178982.1">
    <property type="nucleotide sequence ID" value="XM_067322185.1"/>
</dbReference>
<keyword evidence="4" id="KW-1185">Reference proteome</keyword>
<name>A0A836GCH0_9TRYP</name>
<reference evidence="3 4" key="1">
    <citation type="submission" date="2021-03" db="EMBL/GenBank/DDBJ databases">
        <title>Leishmania (Mundinia) martiniquensis Genome sequencing and assembly.</title>
        <authorList>
            <person name="Almutairi H."/>
            <person name="Gatherer D."/>
        </authorList>
    </citation>
    <scope>NUCLEOTIDE SEQUENCE [LARGE SCALE GENOMIC DNA]</scope>
    <source>
        <strain evidence="3">LSCM1</strain>
    </source>
</reference>
<dbReference type="GeneID" id="92514697"/>
<feature type="domain" description="CAP N-terminal" evidence="2">
    <location>
        <begin position="283"/>
        <end position="395"/>
    </location>
</feature>
<feature type="compositionally biased region" description="Pro residues" evidence="1">
    <location>
        <begin position="519"/>
        <end position="529"/>
    </location>
</feature>
<dbReference type="GO" id="GO:0019933">
    <property type="term" value="P:cAMP-mediated signaling"/>
    <property type="evidence" value="ECO:0007669"/>
    <property type="project" value="TreeGrafter"/>
</dbReference>
<dbReference type="PANTHER" id="PTHR10652">
    <property type="entry name" value="ADENYLYL CYCLASE-ASSOCIATED PROTEIN"/>
    <property type="match status" value="1"/>
</dbReference>
<dbReference type="GO" id="GO:0007015">
    <property type="term" value="P:actin filament organization"/>
    <property type="evidence" value="ECO:0007669"/>
    <property type="project" value="TreeGrafter"/>
</dbReference>
<proteinExistence type="predicted"/>
<dbReference type="InterPro" id="IPR001837">
    <property type="entry name" value="Adenylate_cyclase-assoc_CAP"/>
</dbReference>
<evidence type="ECO:0000313" key="4">
    <source>
        <dbReference type="Proteomes" id="UP000673552"/>
    </source>
</evidence>
<evidence type="ECO:0000259" key="2">
    <source>
        <dbReference type="Pfam" id="PF21938"/>
    </source>
</evidence>
<feature type="compositionally biased region" description="Polar residues" evidence="1">
    <location>
        <begin position="495"/>
        <end position="505"/>
    </location>
</feature>
<accession>A0A836GCH0</accession>
<dbReference type="EMBL" id="JAFEUZ010000021">
    <property type="protein sequence ID" value="KAG5479427.1"/>
    <property type="molecule type" value="Genomic_DNA"/>
</dbReference>
<dbReference type="Pfam" id="PF21938">
    <property type="entry name" value="CAP_N"/>
    <property type="match status" value="1"/>
</dbReference>
<dbReference type="Gene3D" id="1.25.40.330">
    <property type="entry name" value="Adenylate cyclase-associated CAP, N-terminal domain"/>
    <property type="match status" value="1"/>
</dbReference>
<dbReference type="GO" id="GO:0005737">
    <property type="term" value="C:cytoplasm"/>
    <property type="evidence" value="ECO:0007669"/>
    <property type="project" value="TreeGrafter"/>
</dbReference>
<feature type="compositionally biased region" description="Pro residues" evidence="1">
    <location>
        <begin position="550"/>
        <end position="559"/>
    </location>
</feature>
<sequence>MLAESATPMPLSPSPRPEEAIPHVDEVQTVFQGFLNCGAGLNTARVAAAQNALLEVLREHTRLLNYMETHGRPKADAASITAGGDRVGHGEPACVYRFRIVYDSAIATVQGGVVSASLERQRPQEVGDISLSKAPRLAPSSPSVTESALQCIAVLIESLGWVLRRPDPFAGDAKSYLASLQQKLGVISTNAVPSSKPGLATVSLASTSSKTSTTSGVGLATVAPAWLRQAHVALSTLSHFVSGTYPHGPWFAHRNRRSVVRSRHLRHPSDVGEAPFEMLVCAASHLQDEDVMALSTVVLKVAQAHTKCLSVVRATRERPKHRSNLESIFAPLNTSLNDLTAMCEGVIRRCEGNRPYAHAVLEAGNVFTWLTTDMEPCVVIEEAFGSANTYINKITARGTVLLQQQGNDYSAQHSELAKANVRWAAVLREALQRMVLMVLYRYPRAVPWGESIESPMPRYTSEPRQPSAPREQGERSPVWRRAQLVAEPVMRQQAHPLSSATSSVTAAEPPTPSGGEALTPPPATAPAPPALHSQGAPVLAGMPPSALSLPLPPPSPSPPSSSLLRHAKVQLAESLQSTLTPTCALDSAT</sequence>
<dbReference type="AlphaFoldDB" id="A0A836GCH0"/>
<protein>
    <recommendedName>
        <fullName evidence="2">CAP N-terminal domain-containing protein</fullName>
    </recommendedName>
</protein>
<evidence type="ECO:0000313" key="3">
    <source>
        <dbReference type="EMBL" id="KAG5479427.1"/>
    </source>
</evidence>
<feature type="region of interest" description="Disordered" evidence="1">
    <location>
        <begin position="492"/>
        <end position="565"/>
    </location>
</feature>
<dbReference type="InterPro" id="IPR036222">
    <property type="entry name" value="CAP_N_sf"/>
</dbReference>
<dbReference type="InterPro" id="IPR053950">
    <property type="entry name" value="CAP_N"/>
</dbReference>